<evidence type="ECO:0000256" key="7">
    <source>
        <dbReference type="ARBA" id="ARBA00023010"/>
    </source>
</evidence>
<name>A0A968G9R7_9SPIO</name>
<evidence type="ECO:0000256" key="10">
    <source>
        <dbReference type="HAMAP-Rule" id="MF_01464"/>
    </source>
</evidence>
<dbReference type="InterPro" id="IPR048634">
    <property type="entry name" value="SecD_SecF_C"/>
</dbReference>
<accession>A0A968G9R7</accession>
<feature type="domain" description="Protein export membrane protein SecD/SecF C-terminal" evidence="11">
    <location>
        <begin position="691"/>
        <end position="873"/>
    </location>
</feature>
<feature type="domain" description="Protein translocase subunit SecDF P1" evidence="12">
    <location>
        <begin position="176"/>
        <end position="232"/>
    </location>
</feature>
<keyword evidence="5 9" id="KW-0653">Protein transport</keyword>
<dbReference type="NCBIfam" id="TIGR00966">
    <property type="entry name" value="transloc_SecF"/>
    <property type="match status" value="1"/>
</dbReference>
<dbReference type="RefSeq" id="WP_167700201.1">
    <property type="nucleotide sequence ID" value="NZ_CP118174.1"/>
</dbReference>
<comment type="similarity">
    <text evidence="9">Belongs to the SecD/SecF family. SecD subfamily.</text>
</comment>
<comment type="caution">
    <text evidence="9">Lacks conserved residue(s) required for the propagation of feature annotation.</text>
</comment>
<dbReference type="Pfam" id="PF22599">
    <property type="entry name" value="SecDF_P1_head"/>
    <property type="match status" value="1"/>
</dbReference>
<evidence type="ECO:0000256" key="6">
    <source>
        <dbReference type="ARBA" id="ARBA00022989"/>
    </source>
</evidence>
<dbReference type="GO" id="GO:0005886">
    <property type="term" value="C:plasma membrane"/>
    <property type="evidence" value="ECO:0007669"/>
    <property type="project" value="UniProtKB-SubCell"/>
</dbReference>
<dbReference type="Pfam" id="PF21760">
    <property type="entry name" value="SecD_1st"/>
    <property type="match status" value="1"/>
</dbReference>
<dbReference type="NCBIfam" id="TIGR01129">
    <property type="entry name" value="secD"/>
    <property type="match status" value="1"/>
</dbReference>
<feature type="transmembrane region" description="Helical" evidence="9">
    <location>
        <begin position="743"/>
        <end position="765"/>
    </location>
</feature>
<dbReference type="InterPro" id="IPR022645">
    <property type="entry name" value="SecD/SecF_bac"/>
</dbReference>
<feature type="transmembrane region" description="Helical" evidence="9">
    <location>
        <begin position="771"/>
        <end position="792"/>
    </location>
</feature>
<protein>
    <recommendedName>
        <fullName evidence="9 10">Multifunctional fusion protein</fullName>
    </recommendedName>
    <domain>
        <recommendedName>
            <fullName evidence="9">Protein translocase subunit SecD</fullName>
        </recommendedName>
    </domain>
    <domain>
        <recommendedName>
            <fullName evidence="10">Protein-export membrane protein SecF</fullName>
        </recommendedName>
    </domain>
</protein>
<evidence type="ECO:0000259" key="11">
    <source>
        <dbReference type="Pfam" id="PF02355"/>
    </source>
</evidence>
<dbReference type="InterPro" id="IPR005665">
    <property type="entry name" value="SecF_bac"/>
</dbReference>
<feature type="transmembrane region" description="Helical" evidence="9">
    <location>
        <begin position="536"/>
        <end position="558"/>
    </location>
</feature>
<feature type="transmembrane region" description="Helical" evidence="9">
    <location>
        <begin position="823"/>
        <end position="842"/>
    </location>
</feature>
<evidence type="ECO:0000259" key="13">
    <source>
        <dbReference type="Pfam" id="PF22599"/>
    </source>
</evidence>
<reference evidence="14 15" key="1">
    <citation type="submission" date="2020-03" db="EMBL/GenBank/DDBJ databases">
        <title>Spirochaetal bacteria isolated from arthropods constitute a novel genus Entomospira genus novum within the order Spirochaetales.</title>
        <authorList>
            <person name="Grana-Miraglia L."/>
            <person name="Sikutova S."/>
            <person name="Fingerle V."/>
            <person name="Sing A."/>
            <person name="Castillo-Ramirez S."/>
            <person name="Margos G."/>
            <person name="Rudolf I."/>
        </authorList>
    </citation>
    <scope>NUCLEOTIDE SEQUENCE [LARGE SCALE GENOMIC DNA]</scope>
    <source>
        <strain evidence="14 15">BR193</strain>
    </source>
</reference>
<comment type="subunit">
    <text evidence="10">Forms a complex with SecD. Part of the essential Sec protein translocation apparatus which comprises SecA, SecYEG and auxiliary proteins SecDF. Other proteins may also be involved.</text>
</comment>
<dbReference type="PANTHER" id="PTHR30081">
    <property type="entry name" value="PROTEIN-EXPORT MEMBRANE PROTEIN SEC"/>
    <property type="match status" value="1"/>
</dbReference>
<dbReference type="SUPFAM" id="SSF82866">
    <property type="entry name" value="Multidrug efflux transporter AcrB transmembrane domain"/>
    <property type="match status" value="2"/>
</dbReference>
<evidence type="ECO:0000256" key="8">
    <source>
        <dbReference type="ARBA" id="ARBA00023136"/>
    </source>
</evidence>
<evidence type="ECO:0000313" key="15">
    <source>
        <dbReference type="Proteomes" id="UP000711995"/>
    </source>
</evidence>
<evidence type="ECO:0000259" key="12">
    <source>
        <dbReference type="Pfam" id="PF21760"/>
    </source>
</evidence>
<evidence type="ECO:0000256" key="1">
    <source>
        <dbReference type="ARBA" id="ARBA00004651"/>
    </source>
</evidence>
<feature type="domain" description="SecDF P1 head subdomain" evidence="13">
    <location>
        <begin position="289"/>
        <end position="389"/>
    </location>
</feature>
<comment type="subcellular location">
    <subcellularLocation>
        <location evidence="1 9">Cell membrane</location>
        <topology evidence="1 9">Multi-pass membrane protein</topology>
    </subcellularLocation>
</comment>
<keyword evidence="2 9" id="KW-0813">Transport</keyword>
<dbReference type="GO" id="GO:0015450">
    <property type="term" value="F:protein-transporting ATPase activity"/>
    <property type="evidence" value="ECO:0007669"/>
    <property type="project" value="InterPro"/>
</dbReference>
<feature type="transmembrane region" description="Helical" evidence="9">
    <location>
        <begin position="408"/>
        <end position="430"/>
    </location>
</feature>
<comment type="similarity">
    <text evidence="10">Belongs to the SecD/SecF family. SecF subfamily.</text>
</comment>
<dbReference type="GO" id="GO:0065002">
    <property type="term" value="P:intracellular protein transmembrane transport"/>
    <property type="evidence" value="ECO:0007669"/>
    <property type="project" value="UniProtKB-UniRule"/>
</dbReference>
<dbReference type="GO" id="GO:0043952">
    <property type="term" value="P:protein transport by the Sec complex"/>
    <property type="evidence" value="ECO:0007669"/>
    <property type="project" value="UniProtKB-UniRule"/>
</dbReference>
<comment type="function">
    <text evidence="9">Part of the Sec protein translocase complex. Interacts with the SecYEG preprotein conducting channel. SecDF uses the proton motive force (PMF) to complete protein translocation after the ATP-dependent function of SecA.</text>
</comment>
<feature type="domain" description="Protein export membrane protein SecD/SecF C-terminal" evidence="11">
    <location>
        <begin position="392"/>
        <end position="555"/>
    </location>
</feature>
<dbReference type="GO" id="GO:0006605">
    <property type="term" value="P:protein targeting"/>
    <property type="evidence" value="ECO:0007669"/>
    <property type="project" value="UniProtKB-UniRule"/>
</dbReference>
<evidence type="ECO:0000256" key="9">
    <source>
        <dbReference type="HAMAP-Rule" id="MF_01463"/>
    </source>
</evidence>
<dbReference type="InterPro" id="IPR054384">
    <property type="entry name" value="SecDF_P1_head"/>
</dbReference>
<evidence type="ECO:0000313" key="14">
    <source>
        <dbReference type="EMBL" id="NIZ40611.1"/>
    </source>
</evidence>
<feature type="transmembrane region" description="Helical" evidence="9">
    <location>
        <begin position="7"/>
        <end position="28"/>
    </location>
</feature>
<gene>
    <name evidence="9 14" type="primary">secD</name>
    <name evidence="10" type="synonym">secF</name>
    <name evidence="14" type="ORF">HCT14_03670</name>
</gene>
<feature type="transmembrane region" description="Helical" evidence="9">
    <location>
        <begin position="503"/>
        <end position="524"/>
    </location>
</feature>
<dbReference type="InterPro" id="IPR005791">
    <property type="entry name" value="SecD"/>
</dbReference>
<dbReference type="Gene3D" id="1.20.1640.10">
    <property type="entry name" value="Multidrug efflux transporter AcrB transmembrane domain"/>
    <property type="match status" value="2"/>
</dbReference>
<comment type="subunit">
    <text evidence="9">Forms a complex with SecF. Part of the essential Sec protein translocation apparatus which comprises SecA, SecYEG and auxiliary proteins SecDF. Other proteins may also be involved.</text>
</comment>
<keyword evidence="3 9" id="KW-1003">Cell membrane</keyword>
<dbReference type="HAMAP" id="MF_01463_B">
    <property type="entry name" value="SecD_B"/>
    <property type="match status" value="1"/>
</dbReference>
<sequence length="896" mass="98418">MGKVFRLIVVILAITLSGIFLYPTYQWFFADMDPALKESAVQPKEMIGQEARVQAERDVQLLEQSVREDSLIPPELEYFHIYAKDSYKRAKTKLPSTLSARDVVRYTFSRDDLIEFARNYHGQKVLDVKTTKEKAFNLGLDLAGGLGATLQADFSPLIEKLGREPNTQDINEAMLSAVDAVRNRADRFGATEPNIRRQGSDQILIELPGEEDPDAISRLVTQQGSLTFQLVNMEQTNMMNYYFASNPTAIELIDPRTGIFADTSVLSEMYRIFPSYTRDQFGEEIFRGYYVLESTIAMDGAHIQDVRIASTEFGEPTVNFSLDNEGAVIFGRLTAENVGRQLAVVMEGSIRSAAGITGAIPGGNVQVTGFTPIEAQQLSIALKSSGLPVGLSIINIQTVGPTLGAETIAAGIKALIYGFILVVAFAVVYYKGSGVQASFTLFLNLIFTLALLSSIGFTLTLTSMAGIILNVGMAIDANVLIFERIKEELRAGHSRKIAIDRGFSRAFSAIFDSNITTFIVALFLSQMGTGPVKGFAITLAIGILTNLFTAVYISRLLFDIGSDWFRASNISIGYGKSVKPRAKHETKERSSIPFIRLSKIITPIGFVVLIGLWAATFSHKGFNVGIDFSAGLSMNVYIDGEDSTNRLEELLRDIDNIKVVDVDDRGYFRISVAEQDVPDFQRVMEDQILSILQTEYSDVRILSTEFVGASFSKEIISGAWKAIAGSISLILVYLWLRFKRFGYSLATLAGTVHDVIFVLGFIGALQLEVSSATVAAVLAILAYSLNDSIVIFDRIRESSQNLRFGARIEDIINGSLTETLTRTILTTTTTMITIIPLILIATGSVRLFAIKMLAGIAVGTYSSIFISSLLYYLIVSRKHDKKQGDGVPSAKKKVEA</sequence>
<evidence type="ECO:0000256" key="5">
    <source>
        <dbReference type="ARBA" id="ARBA00022927"/>
    </source>
</evidence>
<dbReference type="Pfam" id="PF02355">
    <property type="entry name" value="SecD_SecF_C"/>
    <property type="match status" value="2"/>
</dbReference>
<organism evidence="14 15">
    <name type="scientific">Entomospira entomophila</name>
    <dbReference type="NCBI Taxonomy" id="2719988"/>
    <lineage>
        <taxon>Bacteria</taxon>
        <taxon>Pseudomonadati</taxon>
        <taxon>Spirochaetota</taxon>
        <taxon>Spirochaetia</taxon>
        <taxon>Spirochaetales</taxon>
        <taxon>Spirochaetaceae</taxon>
        <taxon>Entomospira</taxon>
    </lineage>
</organism>
<keyword evidence="7 9" id="KW-0811">Translocation</keyword>
<dbReference type="Gene3D" id="3.30.70.3220">
    <property type="match status" value="1"/>
</dbReference>
<dbReference type="InterPro" id="IPR055344">
    <property type="entry name" value="SecD_SecF_C_bact"/>
</dbReference>
<feature type="transmembrane region" description="Helical" evidence="9">
    <location>
        <begin position="715"/>
        <end position="736"/>
    </location>
</feature>
<comment type="caution">
    <text evidence="14">The sequence shown here is derived from an EMBL/GenBank/DDBJ whole genome shotgun (WGS) entry which is preliminary data.</text>
</comment>
<feature type="transmembrane region" description="Helical" evidence="9">
    <location>
        <begin position="597"/>
        <end position="615"/>
    </location>
</feature>
<keyword evidence="8 9" id="KW-0472">Membrane</keyword>
<dbReference type="InterPro" id="IPR048631">
    <property type="entry name" value="SecD_1st"/>
</dbReference>
<feature type="transmembrane region" description="Helical" evidence="9">
    <location>
        <begin position="848"/>
        <end position="874"/>
    </location>
</feature>
<feature type="transmembrane region" description="Helical" evidence="9">
    <location>
        <begin position="437"/>
        <end position="457"/>
    </location>
</feature>
<dbReference type="Gene3D" id="3.30.1360.200">
    <property type="match status" value="1"/>
</dbReference>
<evidence type="ECO:0000256" key="3">
    <source>
        <dbReference type="ARBA" id="ARBA00022475"/>
    </source>
</evidence>
<evidence type="ECO:0000256" key="4">
    <source>
        <dbReference type="ARBA" id="ARBA00022692"/>
    </source>
</evidence>
<dbReference type="PRINTS" id="PR01755">
    <property type="entry name" value="SECFTRNLCASE"/>
</dbReference>
<dbReference type="PANTHER" id="PTHR30081:SF1">
    <property type="entry name" value="PROTEIN TRANSLOCASE SUBUNIT SECD"/>
    <property type="match status" value="1"/>
</dbReference>
<dbReference type="FunFam" id="1.20.1640.10:FF:000004">
    <property type="entry name" value="Protein translocase subunit SecD"/>
    <property type="match status" value="1"/>
</dbReference>
<dbReference type="HAMAP" id="MF_01464_B">
    <property type="entry name" value="SecF_B"/>
    <property type="match status" value="1"/>
</dbReference>
<dbReference type="InterPro" id="IPR022813">
    <property type="entry name" value="SecD/SecF_arch_bac"/>
</dbReference>
<dbReference type="EMBL" id="JAATLJ010000001">
    <property type="protein sequence ID" value="NIZ40611.1"/>
    <property type="molecule type" value="Genomic_DNA"/>
</dbReference>
<proteinExistence type="inferred from homology"/>
<keyword evidence="4 9" id="KW-0812">Transmembrane</keyword>
<evidence type="ECO:0000256" key="2">
    <source>
        <dbReference type="ARBA" id="ARBA00022448"/>
    </source>
</evidence>
<feature type="transmembrane region" description="Helical" evidence="9">
    <location>
        <begin position="463"/>
        <end position="482"/>
    </location>
</feature>
<dbReference type="NCBIfam" id="TIGR00916">
    <property type="entry name" value="2A0604s01"/>
    <property type="match status" value="1"/>
</dbReference>
<keyword evidence="6 9" id="KW-1133">Transmembrane helix</keyword>
<dbReference type="Proteomes" id="UP000711995">
    <property type="component" value="Unassembled WGS sequence"/>
</dbReference>
<keyword evidence="15" id="KW-1185">Reference proteome</keyword>
<dbReference type="AlphaFoldDB" id="A0A968G9R7"/>